<dbReference type="GO" id="GO:0005576">
    <property type="term" value="C:extracellular region"/>
    <property type="evidence" value="ECO:0007669"/>
    <property type="project" value="UniProtKB-SubCell"/>
</dbReference>
<evidence type="ECO:0000256" key="6">
    <source>
        <dbReference type="ARBA" id="ARBA00023180"/>
    </source>
</evidence>
<evidence type="ECO:0000256" key="2">
    <source>
        <dbReference type="ARBA" id="ARBA00005679"/>
    </source>
</evidence>
<dbReference type="GO" id="GO:0016671">
    <property type="term" value="F:oxidoreductase activity, acting on a sulfur group of donors, disulfide as acceptor"/>
    <property type="evidence" value="ECO:0007669"/>
    <property type="project" value="InterPro"/>
</dbReference>
<dbReference type="InterPro" id="IPR004911">
    <property type="entry name" value="Interferon-induced_GILT"/>
</dbReference>
<proteinExistence type="evidence at transcript level"/>
<dbReference type="AlphaFoldDB" id="D0EFL7"/>
<dbReference type="EMBL" id="GQ480838">
    <property type="protein sequence ID" value="ACX30641.1"/>
    <property type="molecule type" value="mRNA"/>
</dbReference>
<feature type="signal peptide" evidence="7">
    <location>
        <begin position="1"/>
        <end position="19"/>
    </location>
</feature>
<feature type="chain" id="PRO_5003007540" evidence="7">
    <location>
        <begin position="20"/>
        <end position="254"/>
    </location>
</feature>
<organism evidence="9">
    <name type="scientific">Pinctada fucata</name>
    <name type="common">Akoya pearl oyster</name>
    <name type="synonym">Pinctada imbricata fucata</name>
    <dbReference type="NCBI Taxonomy" id="50426"/>
    <lineage>
        <taxon>Eukaryota</taxon>
        <taxon>Metazoa</taxon>
        <taxon>Spiralia</taxon>
        <taxon>Lophotrochozoa</taxon>
        <taxon>Mollusca</taxon>
        <taxon>Bivalvia</taxon>
        <taxon>Autobranchia</taxon>
        <taxon>Pteriomorphia</taxon>
        <taxon>Pterioida</taxon>
        <taxon>Pterioidea</taxon>
        <taxon>Pteriidae</taxon>
        <taxon>Pinctada</taxon>
    </lineage>
</organism>
<dbReference type="Pfam" id="PF03227">
    <property type="entry name" value="GILT"/>
    <property type="match status" value="1"/>
</dbReference>
<keyword evidence="6" id="KW-0325">Glycoprotein</keyword>
<dbReference type="Pfam" id="PF02199">
    <property type="entry name" value="SapA"/>
    <property type="match status" value="1"/>
</dbReference>
<name>D0EFL7_PINFU</name>
<feature type="domain" description="Saposin A-type" evidence="8">
    <location>
        <begin position="20"/>
        <end position="48"/>
    </location>
</feature>
<reference evidence="9" key="1">
    <citation type="submission" date="2009-08" db="EMBL/GenBank/DDBJ databases">
        <title>Molecular characterization and expression analysis of interferon-gamma-inducible lysosomal thiol reductase (GILT) gene from pearl oyster Pinctada fucata.</title>
        <authorList>
            <person name="Zhang D."/>
            <person name="Jiang S."/>
        </authorList>
    </citation>
    <scope>NUCLEOTIDE SEQUENCE</scope>
</reference>
<dbReference type="InterPro" id="IPR036249">
    <property type="entry name" value="Thioredoxin-like_sf"/>
</dbReference>
<evidence type="ECO:0000256" key="4">
    <source>
        <dbReference type="ARBA" id="ARBA00022729"/>
    </source>
</evidence>
<evidence type="ECO:0000313" key="9">
    <source>
        <dbReference type="EMBL" id="ACX30641.1"/>
    </source>
</evidence>
<dbReference type="InterPro" id="IPR003119">
    <property type="entry name" value="SAP_A"/>
</dbReference>
<accession>D0EFL7</accession>
<sequence>MRRFITLILFLCCISYSICDKCNVPPEFWCSSPEIAAKCEVTRQCQSYFSTQLRQADMVNFTLYFESNCPDCKNFFRSQLSPNYEKLSGIMNLTLVPYGNAREQKSGSGKWKFTCQHGKEECIGNLIETCAIHLMKNISSYFPFISCIENDQFAEPQDSAEKCAKKLGVDFKSIKECTNSDLGNKLEHEMAVRTDALSPPHKYVPWVTLNGVHTEDIEQQAEKDLVKLICGAYKGSDKPAICGEIKTTRRCYRY</sequence>
<comment type="subcellular location">
    <subcellularLocation>
        <location evidence="1">Secreted</location>
    </subcellularLocation>
</comment>
<evidence type="ECO:0000256" key="1">
    <source>
        <dbReference type="ARBA" id="ARBA00004613"/>
    </source>
</evidence>
<evidence type="ECO:0000259" key="8">
    <source>
        <dbReference type="Pfam" id="PF02199"/>
    </source>
</evidence>
<protein>
    <submittedName>
        <fullName evidence="9">Interferon-gamma-inducible lysosomal thiol reductase</fullName>
    </submittedName>
</protein>
<dbReference type="PANTHER" id="PTHR13234">
    <property type="entry name" value="GAMMA-INTERFERON INDUCIBLE LYSOSOMAL THIOL REDUCTASE GILT"/>
    <property type="match status" value="1"/>
</dbReference>
<evidence type="ECO:0000256" key="5">
    <source>
        <dbReference type="ARBA" id="ARBA00023157"/>
    </source>
</evidence>
<evidence type="ECO:0000256" key="7">
    <source>
        <dbReference type="SAM" id="SignalP"/>
    </source>
</evidence>
<dbReference type="Gene3D" id="3.40.30.10">
    <property type="entry name" value="Glutaredoxin"/>
    <property type="match status" value="1"/>
</dbReference>
<keyword evidence="5" id="KW-1015">Disulfide bond</keyword>
<dbReference type="PANTHER" id="PTHR13234:SF8">
    <property type="entry name" value="GAMMA-INTERFERON-INDUCIBLE LYSOSOMAL THIOL REDUCTASE"/>
    <property type="match status" value="1"/>
</dbReference>
<keyword evidence="3" id="KW-0964">Secreted</keyword>
<dbReference type="SUPFAM" id="SSF52833">
    <property type="entry name" value="Thioredoxin-like"/>
    <property type="match status" value="1"/>
</dbReference>
<evidence type="ECO:0000256" key="3">
    <source>
        <dbReference type="ARBA" id="ARBA00022525"/>
    </source>
</evidence>
<keyword evidence="4 7" id="KW-0732">Signal</keyword>
<comment type="similarity">
    <text evidence="2">Belongs to the GILT family.</text>
</comment>